<keyword evidence="3" id="KW-0472">Membrane</keyword>
<accession>A0ABP0ARY7</accession>
<comment type="subcellular location">
    <subcellularLocation>
        <location evidence="1">Endomembrane system</location>
    </subcellularLocation>
</comment>
<gene>
    <name evidence="6" type="ORF">SEUCBS140593_000692</name>
</gene>
<organism evidence="6 7">
    <name type="scientific">Sporothrix eucalyptigena</name>
    <dbReference type="NCBI Taxonomy" id="1812306"/>
    <lineage>
        <taxon>Eukaryota</taxon>
        <taxon>Fungi</taxon>
        <taxon>Dikarya</taxon>
        <taxon>Ascomycota</taxon>
        <taxon>Pezizomycotina</taxon>
        <taxon>Sordariomycetes</taxon>
        <taxon>Sordariomycetidae</taxon>
        <taxon>Ophiostomatales</taxon>
        <taxon>Ophiostomataceae</taxon>
        <taxon>Sporothrix</taxon>
    </lineage>
</organism>
<evidence type="ECO:0000256" key="2">
    <source>
        <dbReference type="ARBA" id="ARBA00022448"/>
    </source>
</evidence>
<evidence type="ECO:0000313" key="7">
    <source>
        <dbReference type="Proteomes" id="UP001642482"/>
    </source>
</evidence>
<comment type="caution">
    <text evidence="6">The sequence shown here is derived from an EMBL/GenBank/DDBJ whole genome shotgun (WGS) entry which is preliminary data.</text>
</comment>
<dbReference type="CDD" id="cd14837">
    <property type="entry name" value="AP3_Mu_N"/>
    <property type="match status" value="1"/>
</dbReference>
<dbReference type="InterPro" id="IPR028565">
    <property type="entry name" value="MHD"/>
</dbReference>
<dbReference type="PROSITE" id="PS51072">
    <property type="entry name" value="MHD"/>
    <property type="match status" value="1"/>
</dbReference>
<evidence type="ECO:0000256" key="3">
    <source>
        <dbReference type="ARBA" id="ARBA00023136"/>
    </source>
</evidence>
<dbReference type="SUPFAM" id="SSF64356">
    <property type="entry name" value="SNARE-like"/>
    <property type="match status" value="1"/>
</dbReference>
<feature type="compositionally biased region" description="Basic residues" evidence="4">
    <location>
        <begin position="571"/>
        <end position="589"/>
    </location>
</feature>
<dbReference type="InterPro" id="IPR036168">
    <property type="entry name" value="AP2_Mu_C_sf"/>
</dbReference>
<evidence type="ECO:0000256" key="4">
    <source>
        <dbReference type="SAM" id="MobiDB-lite"/>
    </source>
</evidence>
<feature type="compositionally biased region" description="Gly residues" evidence="4">
    <location>
        <begin position="404"/>
        <end position="423"/>
    </location>
</feature>
<name>A0ABP0ARY7_9PEZI</name>
<evidence type="ECO:0000256" key="1">
    <source>
        <dbReference type="ARBA" id="ARBA00004308"/>
    </source>
</evidence>
<keyword evidence="7" id="KW-1185">Reference proteome</keyword>
<keyword evidence="2" id="KW-0813">Transport</keyword>
<feature type="region of interest" description="Disordered" evidence="4">
    <location>
        <begin position="493"/>
        <end position="600"/>
    </location>
</feature>
<protein>
    <recommendedName>
        <fullName evidence="5">MHD domain-containing protein</fullName>
    </recommendedName>
</protein>
<dbReference type="SUPFAM" id="SSF49447">
    <property type="entry name" value="Second domain of Mu2 adaptin subunit (ap50) of ap2 adaptor"/>
    <property type="match status" value="1"/>
</dbReference>
<dbReference type="Gene3D" id="2.60.40.1170">
    <property type="entry name" value="Mu homology domain, subdomain B"/>
    <property type="match status" value="1"/>
</dbReference>
<reference evidence="6 7" key="1">
    <citation type="submission" date="2024-01" db="EMBL/GenBank/DDBJ databases">
        <authorList>
            <person name="Allen C."/>
            <person name="Tagirdzhanova G."/>
        </authorList>
    </citation>
    <scope>NUCLEOTIDE SEQUENCE [LARGE SCALE GENOMIC DNA]</scope>
</reference>
<proteinExistence type="predicted"/>
<dbReference type="Proteomes" id="UP001642482">
    <property type="component" value="Unassembled WGS sequence"/>
</dbReference>
<feature type="domain" description="MHD" evidence="5">
    <location>
        <begin position="251"/>
        <end position="542"/>
    </location>
</feature>
<dbReference type="Pfam" id="PF00928">
    <property type="entry name" value="Adap_comp_sub"/>
    <property type="match status" value="1"/>
</dbReference>
<feature type="region of interest" description="Disordered" evidence="4">
    <location>
        <begin position="44"/>
        <end position="73"/>
    </location>
</feature>
<dbReference type="InterPro" id="IPR011012">
    <property type="entry name" value="Longin-like_dom_sf"/>
</dbReference>
<evidence type="ECO:0000259" key="5">
    <source>
        <dbReference type="PROSITE" id="PS51072"/>
    </source>
</evidence>
<dbReference type="PANTHER" id="PTHR10529">
    <property type="entry name" value="AP COMPLEX SUBUNIT MU"/>
    <property type="match status" value="1"/>
</dbReference>
<dbReference type="EMBL" id="CAWUHD010000004">
    <property type="protein sequence ID" value="CAK7210034.1"/>
    <property type="molecule type" value="Genomic_DNA"/>
</dbReference>
<evidence type="ECO:0000313" key="6">
    <source>
        <dbReference type="EMBL" id="CAK7210034.1"/>
    </source>
</evidence>
<feature type="region of interest" description="Disordered" evidence="4">
    <location>
        <begin position="404"/>
        <end position="431"/>
    </location>
</feature>
<feature type="compositionally biased region" description="Acidic residues" evidence="4">
    <location>
        <begin position="501"/>
        <end position="515"/>
    </location>
</feature>
<dbReference type="Gene3D" id="3.30.450.60">
    <property type="match status" value="1"/>
</dbReference>
<sequence length="686" mass="72619">MDGVIEALHIYDEHNAPIISHIYTGRPLSAAQLLPLYLEQQRQQQQQHASSSSASSSTALSSPATASSGGPASLRKQPASLIYISDTNPPTLVFTIVHAGLLFLLTTSSELEPLLALEFLHRVADALEEFLGSPLLAGKIESSYEVVAQLLTEMCDAGLVGTTEPNALHDLVEIEGLVGKLLGSITLPGKAAAALSNAAAQATSSSSLSVSSSSPNPLAASLASLSSSSSGATAGGGPALPWRRANVRHTSNEMYADVVESLSVTLAPSGRPLAAFAHGSIAFTCKVSGLPDILLTLTGPSGKHNLGSVLELPVFHPCVRLARWKERPGELSFVPPDGRFLLAAYEVDLMPFDTGSGTFTAANVTNNLRMPVNVEVKTNLGPLGADFEVRASINRTFAFGRSNGGSSGISSGTNGGRGLGGPHPGSPGAPLLDDMRITVPLPADVRNLLEVRPTRGDAVYNPGERVLEWHIPGKDIANGMTSFALRCTVVGQHRSSRLDLDSDDSEADYNDEDDVGNISDNYDDRREAPANNLSSNNDYGFQEYTYDEPYREPEPVQEQEPDPNQEAPLRPKTKKKKSSTKTKSTKPKKTKAEKAAAKAAAIPTTPIAPVESAAEAAANRKIARNKMLMPSSANVSFSVKGWLASGVRVESIVLDTRRSRGLGDGVKPYKGVKYLTVSKGGIELRC</sequence>
<dbReference type="InterPro" id="IPR050431">
    <property type="entry name" value="Adaptor_comp_med_subunit"/>
</dbReference>